<accession>A0A511HH60</accession>
<dbReference type="EMBL" id="BJVY01000029">
    <property type="protein sequence ID" value="GEL72902.1"/>
    <property type="molecule type" value="Genomic_DNA"/>
</dbReference>
<reference evidence="3 4" key="1">
    <citation type="submission" date="2016-10" db="EMBL/GenBank/DDBJ databases">
        <authorList>
            <person name="Varghese N."/>
            <person name="Submissions S."/>
        </authorList>
    </citation>
    <scope>NUCLEOTIDE SEQUENCE [LARGE SCALE GENOMIC DNA]</scope>
    <source>
        <strain evidence="3 4">DSM 2260</strain>
    </source>
</reference>
<evidence type="ECO:0000313" key="4">
    <source>
        <dbReference type="Proteomes" id="UP000198717"/>
    </source>
</evidence>
<dbReference type="Proteomes" id="UP000321224">
    <property type="component" value="Unassembled WGS sequence"/>
</dbReference>
<name>A0A511HH60_9BACT</name>
<dbReference type="EMBL" id="FNAJ01000004">
    <property type="protein sequence ID" value="SDE06413.1"/>
    <property type="molecule type" value="Genomic_DNA"/>
</dbReference>
<comment type="caution">
    <text evidence="2">The sequence shown here is derived from an EMBL/GenBank/DDBJ whole genome shotgun (WGS) entry which is preliminary data.</text>
</comment>
<dbReference type="RefSeq" id="WP_090489973.1">
    <property type="nucleotide sequence ID" value="NZ_BJVY01000029.1"/>
</dbReference>
<sequence length="73" mass="8073">MRRRLLIVLLALGTVGGYASGFASVARHRHHFRHCHHGAWEHGWSPHGRWEPSGQRGVAPPPATRVSIHTASP</sequence>
<keyword evidence="4" id="KW-1185">Reference proteome</keyword>
<evidence type="ECO:0000256" key="1">
    <source>
        <dbReference type="SAM" id="MobiDB-lite"/>
    </source>
</evidence>
<reference evidence="2 5" key="2">
    <citation type="submission" date="2019-07" db="EMBL/GenBank/DDBJ databases">
        <title>Whole genome shotgun sequence of Myxococcus virescens NBRC 100334.</title>
        <authorList>
            <person name="Hosoyama A."/>
            <person name="Uohara A."/>
            <person name="Ohji S."/>
            <person name="Ichikawa N."/>
        </authorList>
    </citation>
    <scope>NUCLEOTIDE SEQUENCE [LARGE SCALE GENOMIC DNA]</scope>
    <source>
        <strain evidence="2 5">NBRC 100334</strain>
    </source>
</reference>
<feature type="region of interest" description="Disordered" evidence="1">
    <location>
        <begin position="46"/>
        <end position="73"/>
    </location>
</feature>
<dbReference type="AlphaFoldDB" id="A0A511HH60"/>
<proteinExistence type="predicted"/>
<protein>
    <submittedName>
        <fullName evidence="2">Uncharacterized protein</fullName>
    </submittedName>
</protein>
<dbReference type="Proteomes" id="UP000198717">
    <property type="component" value="Unassembled WGS sequence"/>
</dbReference>
<organism evidence="2 5">
    <name type="scientific">Myxococcus virescens</name>
    <dbReference type="NCBI Taxonomy" id="83456"/>
    <lineage>
        <taxon>Bacteria</taxon>
        <taxon>Pseudomonadati</taxon>
        <taxon>Myxococcota</taxon>
        <taxon>Myxococcia</taxon>
        <taxon>Myxococcales</taxon>
        <taxon>Cystobacterineae</taxon>
        <taxon>Myxococcaceae</taxon>
        <taxon>Myxococcus</taxon>
    </lineage>
</organism>
<gene>
    <name evidence="2" type="ORF">MVI01_46860</name>
    <name evidence="3" type="ORF">SAMN04488504_1049</name>
</gene>
<evidence type="ECO:0000313" key="2">
    <source>
        <dbReference type="EMBL" id="GEL72902.1"/>
    </source>
</evidence>
<evidence type="ECO:0000313" key="3">
    <source>
        <dbReference type="EMBL" id="SDE06413.1"/>
    </source>
</evidence>
<evidence type="ECO:0000313" key="5">
    <source>
        <dbReference type="Proteomes" id="UP000321224"/>
    </source>
</evidence>